<evidence type="ECO:0000256" key="3">
    <source>
        <dbReference type="SAM" id="MobiDB-lite"/>
    </source>
</evidence>
<protein>
    <submittedName>
        <fullName evidence="4">Uncharacterized protein</fullName>
    </submittedName>
</protein>
<feature type="compositionally biased region" description="Basic and acidic residues" evidence="3">
    <location>
        <begin position="45"/>
        <end position="56"/>
    </location>
</feature>
<dbReference type="PANTHER" id="PTHR22406">
    <property type="entry name" value="NASCENT POLYPEPTIDE-ASSOCIATED COMPLEX SUBUNIT ALPHA, MUSCLE-SPECIFIC FORM"/>
    <property type="match status" value="1"/>
</dbReference>
<evidence type="ECO:0000256" key="2">
    <source>
        <dbReference type="ARBA" id="ARBA00023054"/>
    </source>
</evidence>
<proteinExistence type="inferred from homology"/>
<name>A0A2R5LBS2_9ACAR</name>
<evidence type="ECO:0000256" key="1">
    <source>
        <dbReference type="ARBA" id="ARBA00006652"/>
    </source>
</evidence>
<dbReference type="PANTHER" id="PTHR22406:SF7">
    <property type="entry name" value="NASCENT POLYPEPTIDE-ASSOCIATED COMPLEX SUBUNIT ALPHA, MUSCLE-SPECIFIC FORM"/>
    <property type="match status" value="1"/>
</dbReference>
<dbReference type="GO" id="GO:0031122">
    <property type="term" value="P:cytoplasmic microtubule organization"/>
    <property type="evidence" value="ECO:0007669"/>
    <property type="project" value="TreeGrafter"/>
</dbReference>
<reference evidence="4" key="1">
    <citation type="submission" date="2018-03" db="EMBL/GenBank/DDBJ databases">
        <title>The relapsing fever spirochete Borrelia turicatae persists in the highly oxidative environment of its soft-bodied tick vector.</title>
        <authorList>
            <person name="Bourret T.J."/>
            <person name="Boyle W.K."/>
            <person name="Valenzuela J.G."/>
            <person name="Oliveira F."/>
            <person name="Lopez J.E."/>
        </authorList>
    </citation>
    <scope>NUCLEOTIDE SEQUENCE</scope>
    <source>
        <strain evidence="4">Kansas strain/isolate</strain>
        <tissue evidence="4">Salivary glands</tissue>
    </source>
</reference>
<evidence type="ECO:0000313" key="4">
    <source>
        <dbReference type="EMBL" id="MBY06981.1"/>
    </source>
</evidence>
<organism evidence="4">
    <name type="scientific">Ornithodoros turicata</name>
    <dbReference type="NCBI Taxonomy" id="34597"/>
    <lineage>
        <taxon>Eukaryota</taxon>
        <taxon>Metazoa</taxon>
        <taxon>Ecdysozoa</taxon>
        <taxon>Arthropoda</taxon>
        <taxon>Chelicerata</taxon>
        <taxon>Arachnida</taxon>
        <taxon>Acari</taxon>
        <taxon>Parasitiformes</taxon>
        <taxon>Ixodida</taxon>
        <taxon>Ixodoidea</taxon>
        <taxon>Argasidae</taxon>
        <taxon>Ornithodorinae</taxon>
        <taxon>Ornithodoros</taxon>
    </lineage>
</organism>
<dbReference type="GeneID" id="135394636"/>
<feature type="compositionally biased region" description="Polar residues" evidence="3">
    <location>
        <begin position="357"/>
        <end position="372"/>
    </location>
</feature>
<keyword evidence="2" id="KW-0175">Coiled coil</keyword>
<dbReference type="InterPro" id="IPR026179">
    <property type="entry name" value="Slain"/>
</dbReference>
<feature type="region of interest" description="Disordered" evidence="3">
    <location>
        <begin position="30"/>
        <end position="76"/>
    </location>
</feature>
<feature type="compositionally biased region" description="Basic and acidic residues" evidence="3">
    <location>
        <begin position="246"/>
        <end position="258"/>
    </location>
</feature>
<dbReference type="EMBL" id="GGLE01002855">
    <property type="protein sequence ID" value="MBY06981.1"/>
    <property type="molecule type" value="Transcribed_RNA"/>
</dbReference>
<sequence>MNSVMEGLSSVLNPEEEMRLLKDKVRELELQNKQLKNMNQPQSPNKKEATTKDIKQAKNMSMSDEGNEKMSETESVESLGILDVDQLLEASSDETWLTDGPATCASDEVTLAPFRWSNIHGHDNKDIGTDTHVNKVDNLLQIPRKGYDTRTFTRPRKRRPTLEMKTVHTFSTPAPMPDLCEGRPNATVHVTSAANNTAEDKPVAPVEPQPPLVDVHEIARLQEESLKQNSPMSTPKRSSVSSLRSLDSRHDSDTESLHDATTYRVYPDGDRDSRARTPPLPPPPAMKDEESSSAGSSPYGSSSSLHRMSLTTTRGATRRSFPNLSKALNGASGIAVTGSRASSTKLRQPLTKPCGGISSSQQELRSIGQLEQSKLGRRLPERPPVMAARPSSVPDRRQSLGQPGIPSSKAQGGRRSLGTPSHQRLVSPSQMPAPARMASASPALPQKQQPKKIQEAVPVQASATALKTAKSGLPRFSRVPQPTTKRF</sequence>
<feature type="compositionally biased region" description="Low complexity" evidence="3">
    <location>
        <begin position="427"/>
        <end position="445"/>
    </location>
</feature>
<dbReference type="GO" id="GO:0031116">
    <property type="term" value="P:positive regulation of microtubule polymerization"/>
    <property type="evidence" value="ECO:0007669"/>
    <property type="project" value="TreeGrafter"/>
</dbReference>
<feature type="compositionally biased region" description="Low complexity" evidence="3">
    <location>
        <begin position="292"/>
        <end position="304"/>
    </location>
</feature>
<feature type="region of interest" description="Disordered" evidence="3">
    <location>
        <begin position="223"/>
        <end position="487"/>
    </location>
</feature>
<accession>A0A2R5LBS2</accession>
<dbReference type="RefSeq" id="XP_064481545.1">
    <property type="nucleotide sequence ID" value="XM_064625475.1"/>
</dbReference>
<feature type="compositionally biased region" description="Polar residues" evidence="3">
    <location>
        <begin position="305"/>
        <end position="323"/>
    </location>
</feature>
<dbReference type="GO" id="GO:0007020">
    <property type="term" value="P:microtubule nucleation"/>
    <property type="evidence" value="ECO:0007669"/>
    <property type="project" value="TreeGrafter"/>
</dbReference>
<feature type="compositionally biased region" description="Polar residues" evidence="3">
    <location>
        <begin position="31"/>
        <end position="44"/>
    </location>
</feature>
<comment type="similarity">
    <text evidence="1">Belongs to the SLAIN motif-containing family.</text>
</comment>
<dbReference type="GO" id="GO:0035371">
    <property type="term" value="C:microtubule plus-end"/>
    <property type="evidence" value="ECO:0007669"/>
    <property type="project" value="TreeGrafter"/>
</dbReference>
<feature type="compositionally biased region" description="Polar residues" evidence="3">
    <location>
        <begin position="227"/>
        <end position="236"/>
    </location>
</feature>
<dbReference type="AlphaFoldDB" id="A0A2R5LBS2"/>